<sequence length="107" mass="12445">MEAFEIAKLALKKHLLENKEAVIADLKAMRKASEGKDIFNYVEVLSESFSFENITTSTEVIFDYDFEEIDFYDLKEDSLLTQLYSPPDIEFNKNKKRAPKLSESSFF</sequence>
<organism evidence="1">
    <name type="scientific">hydrothermal vent metagenome</name>
    <dbReference type="NCBI Taxonomy" id="652676"/>
    <lineage>
        <taxon>unclassified sequences</taxon>
        <taxon>metagenomes</taxon>
        <taxon>ecological metagenomes</taxon>
    </lineage>
</organism>
<protein>
    <submittedName>
        <fullName evidence="1">Uncharacterized protein</fullName>
    </submittedName>
</protein>
<evidence type="ECO:0000313" key="1">
    <source>
        <dbReference type="EMBL" id="VAW28748.1"/>
    </source>
</evidence>
<dbReference type="EMBL" id="UOES01000450">
    <property type="protein sequence ID" value="VAW28748.1"/>
    <property type="molecule type" value="Genomic_DNA"/>
</dbReference>
<name>A0A3B0UDZ3_9ZZZZ</name>
<dbReference type="AlphaFoldDB" id="A0A3B0UDZ3"/>
<reference evidence="1" key="1">
    <citation type="submission" date="2018-06" db="EMBL/GenBank/DDBJ databases">
        <authorList>
            <person name="Zhirakovskaya E."/>
        </authorList>
    </citation>
    <scope>NUCLEOTIDE SEQUENCE</scope>
</reference>
<gene>
    <name evidence="1" type="ORF">MNBD_BACTEROID06-1345</name>
</gene>
<proteinExistence type="predicted"/>
<accession>A0A3B0UDZ3</accession>